<reference evidence="2 3" key="1">
    <citation type="submission" date="2023-02" db="EMBL/GenBank/DDBJ databases">
        <title>Pathogen: clinical or host-associated sample.</title>
        <authorList>
            <person name="Hergert J."/>
            <person name="Casey R."/>
            <person name="Wagner J."/>
            <person name="Young E.L."/>
            <person name="Oakeson K.F."/>
        </authorList>
    </citation>
    <scope>NUCLEOTIDE SEQUENCE [LARGE SCALE GENOMIC DNA]</scope>
    <source>
        <strain evidence="2 3">2022CK-00829</strain>
    </source>
</reference>
<dbReference type="InterPro" id="IPR003491">
    <property type="entry name" value="REP-like_C"/>
</dbReference>
<keyword evidence="2" id="KW-0648">Protein biosynthesis</keyword>
<evidence type="ECO:0000313" key="3">
    <source>
        <dbReference type="Proteomes" id="UP001221519"/>
    </source>
</evidence>
<sequence>MNTDSKHLKIDLTDFERQLVFKLICQRYGYTPSKQYHYVVRDKRNGVYLFHFPRAPFANYTTSLIFQGYSNESQLLKDIFDLIPLRRWKARRIDIALDTNLPYQQLHAIHPAKRAGTTHYRTSVYIGSHSSPVQLHMYDKQEQMYRKWGIRTDTWARVELRFRFEPMKRISSLCIDDFAAAAHYSIIPEVCAMSSKLKDQITQLNQGLVQWRDLTRTTQEKIREYGCEHGLNMFDHILSALENTDICSFIYDTKKQPPQQLSS</sequence>
<dbReference type="EMBL" id="CP118108">
    <property type="protein sequence ID" value="WDI03935.1"/>
    <property type="molecule type" value="Genomic_DNA"/>
</dbReference>
<accession>A0ABY7XDU0</accession>
<name>A0ABY7XDU0_9BACL</name>
<dbReference type="Proteomes" id="UP001221519">
    <property type="component" value="Chromosome"/>
</dbReference>
<feature type="domain" description="Replication initiation protein-like C-terminal" evidence="1">
    <location>
        <begin position="122"/>
        <end position="221"/>
    </location>
</feature>
<keyword evidence="2" id="KW-0396">Initiation factor</keyword>
<evidence type="ECO:0000313" key="2">
    <source>
        <dbReference type="EMBL" id="WDI03935.1"/>
    </source>
</evidence>
<dbReference type="RefSeq" id="WP_274336889.1">
    <property type="nucleotide sequence ID" value="NZ_CP118106.1"/>
</dbReference>
<keyword evidence="3" id="KW-1185">Reference proteome</keyword>
<evidence type="ECO:0000259" key="1">
    <source>
        <dbReference type="Pfam" id="PF02486"/>
    </source>
</evidence>
<organism evidence="2 3">
    <name type="scientific">Paenibacillus urinalis</name>
    <dbReference type="NCBI Taxonomy" id="521520"/>
    <lineage>
        <taxon>Bacteria</taxon>
        <taxon>Bacillati</taxon>
        <taxon>Bacillota</taxon>
        <taxon>Bacilli</taxon>
        <taxon>Bacillales</taxon>
        <taxon>Paenibacillaceae</taxon>
        <taxon>Paenibacillus</taxon>
    </lineage>
</organism>
<proteinExistence type="predicted"/>
<gene>
    <name evidence="2" type="ORF">PUW25_08295</name>
</gene>
<dbReference type="Pfam" id="PF02486">
    <property type="entry name" value="Rep_trans"/>
    <property type="match status" value="1"/>
</dbReference>
<dbReference type="GO" id="GO:0003743">
    <property type="term" value="F:translation initiation factor activity"/>
    <property type="evidence" value="ECO:0007669"/>
    <property type="project" value="UniProtKB-KW"/>
</dbReference>
<protein>
    <submittedName>
        <fullName evidence="2">Replication initiation factor domain-containing protein</fullName>
    </submittedName>
</protein>